<dbReference type="PANTHER" id="PTHR33349">
    <property type="entry name" value="EMB|CAB62594.1"/>
    <property type="match status" value="1"/>
</dbReference>
<dbReference type="Pfam" id="PF07839">
    <property type="entry name" value="CaM_binding"/>
    <property type="match status" value="1"/>
</dbReference>
<name>A0AB40CFV9_DIOCR</name>
<dbReference type="PANTHER" id="PTHR33349:SF41">
    <property type="entry name" value="EMB|CAB62594.1"/>
    <property type="match status" value="1"/>
</dbReference>
<reference evidence="4 5" key="1">
    <citation type="submission" date="2025-04" db="UniProtKB">
        <authorList>
            <consortium name="RefSeq"/>
        </authorList>
    </citation>
    <scope>IDENTIFICATION</scope>
</reference>
<evidence type="ECO:0000313" key="4">
    <source>
        <dbReference type="RefSeq" id="XP_039137204.1"/>
    </source>
</evidence>
<dbReference type="SMART" id="SM01054">
    <property type="entry name" value="CaM_binding"/>
    <property type="match status" value="1"/>
</dbReference>
<organism evidence="3 4">
    <name type="scientific">Dioscorea cayennensis subsp. rotundata</name>
    <name type="common">White Guinea yam</name>
    <name type="synonym">Dioscorea rotundata</name>
    <dbReference type="NCBI Taxonomy" id="55577"/>
    <lineage>
        <taxon>Eukaryota</taxon>
        <taxon>Viridiplantae</taxon>
        <taxon>Streptophyta</taxon>
        <taxon>Embryophyta</taxon>
        <taxon>Tracheophyta</taxon>
        <taxon>Spermatophyta</taxon>
        <taxon>Magnoliopsida</taxon>
        <taxon>Liliopsida</taxon>
        <taxon>Dioscoreales</taxon>
        <taxon>Dioscoreaceae</taxon>
        <taxon>Dioscorea</taxon>
    </lineage>
</organism>
<accession>A0AB40CFV9</accession>
<evidence type="ECO:0000313" key="5">
    <source>
        <dbReference type="RefSeq" id="XP_039137205.1"/>
    </source>
</evidence>
<feature type="region of interest" description="Disordered" evidence="1">
    <location>
        <begin position="218"/>
        <end position="275"/>
    </location>
</feature>
<dbReference type="RefSeq" id="XP_039137204.1">
    <property type="nucleotide sequence ID" value="XM_039281270.1"/>
</dbReference>
<dbReference type="GO" id="GO:0005516">
    <property type="term" value="F:calmodulin binding"/>
    <property type="evidence" value="ECO:0007669"/>
    <property type="project" value="InterPro"/>
</dbReference>
<proteinExistence type="predicted"/>
<dbReference type="Proteomes" id="UP001515500">
    <property type="component" value="Chromosome 13"/>
</dbReference>
<feature type="region of interest" description="Disordered" evidence="1">
    <location>
        <begin position="1"/>
        <end position="43"/>
    </location>
</feature>
<dbReference type="AlphaFoldDB" id="A0AB40CFV9"/>
<keyword evidence="3" id="KW-1185">Reference proteome</keyword>
<feature type="region of interest" description="Disordered" evidence="1">
    <location>
        <begin position="64"/>
        <end position="144"/>
    </location>
</feature>
<sequence length="480" mass="53334">MGEVVADKEHKDGSRRSSTGKAIPRGSASPARSDEKPIPHYLMPSTNSCHDFCKYGHKHAFEGDEKHPIRSNVLGHNRSPIHDQNPMKIPTVRERIKERGNKLKAQSKLNSKFPDKPKVGEKLAMSPTWDIGSSEEASEQESLKDTQAIGLPSIYRRTYVKSKVVEQKDVTAGNANYDSEESREINVIKKKMTPVKKLNATTRPVLVKQKSRSFVRIPSLSSRTRSFRPKAPLSSDDIDESSEAEISSKPKTSSVKSASPGNSSEEVTYQKSVEKPKMIQVKELKPLTASVSKPRQYIKRIASVKKRGVGKATIDTKKIKEKPSAPILESTSQDVEDKAKLRRTKTVHLEDDSASSYKLKFKGGKVIDLPPESSAPVKLRFSRGRVVENSNNSVGAMWRRSFSRKSSRRRGLAGVVYNDPNTGAQVVVLRHQDVQQKDDQGLFNNVIEETATKLVKSRKSKVKALVGAFETVISSIRGPK</sequence>
<evidence type="ECO:0000313" key="3">
    <source>
        <dbReference type="Proteomes" id="UP001515500"/>
    </source>
</evidence>
<dbReference type="GeneID" id="120274736"/>
<evidence type="ECO:0000259" key="2">
    <source>
        <dbReference type="SMART" id="SM01054"/>
    </source>
</evidence>
<feature type="domain" description="Calmodulin-binding" evidence="2">
    <location>
        <begin position="355"/>
        <end position="474"/>
    </location>
</feature>
<dbReference type="InterPro" id="IPR012417">
    <property type="entry name" value="CaM-bd_dom_pln"/>
</dbReference>
<evidence type="ECO:0000256" key="1">
    <source>
        <dbReference type="SAM" id="MobiDB-lite"/>
    </source>
</evidence>
<feature type="compositionally biased region" description="Basic and acidic residues" evidence="1">
    <location>
        <begin position="91"/>
        <end position="101"/>
    </location>
</feature>
<feature type="compositionally biased region" description="Basic and acidic residues" evidence="1">
    <location>
        <begin position="1"/>
        <end position="15"/>
    </location>
</feature>
<feature type="compositionally biased region" description="Polar residues" evidence="1">
    <location>
        <begin position="249"/>
        <end position="271"/>
    </location>
</feature>
<dbReference type="RefSeq" id="XP_039137205.1">
    <property type="nucleotide sequence ID" value="XM_039281271.1"/>
</dbReference>
<protein>
    <submittedName>
        <fullName evidence="4 5">Uncharacterized protein LOC120274736</fullName>
    </submittedName>
</protein>
<gene>
    <name evidence="4 5" type="primary">LOC120274736</name>
</gene>